<evidence type="ECO:0000256" key="1">
    <source>
        <dbReference type="SAM" id="Phobius"/>
    </source>
</evidence>
<organism evidence="3">
    <name type="scientific">Caenorhabditis brenneri</name>
    <name type="common">Nematode worm</name>
    <dbReference type="NCBI Taxonomy" id="135651"/>
    <lineage>
        <taxon>Eukaryota</taxon>
        <taxon>Metazoa</taxon>
        <taxon>Ecdysozoa</taxon>
        <taxon>Nematoda</taxon>
        <taxon>Chromadorea</taxon>
        <taxon>Rhabditida</taxon>
        <taxon>Rhabditina</taxon>
        <taxon>Rhabditomorpha</taxon>
        <taxon>Rhabditoidea</taxon>
        <taxon>Rhabditidae</taxon>
        <taxon>Peloderinae</taxon>
        <taxon>Caenorhabditis</taxon>
    </lineage>
</organism>
<dbReference type="AlphaFoldDB" id="G0P2C9"/>
<reference evidence="3" key="1">
    <citation type="submission" date="2011-07" db="EMBL/GenBank/DDBJ databases">
        <authorList>
            <consortium name="Caenorhabditis brenneri Sequencing and Analysis Consortium"/>
            <person name="Wilson R.K."/>
        </authorList>
    </citation>
    <scope>NUCLEOTIDE SEQUENCE [LARGE SCALE GENOMIC DNA]</scope>
    <source>
        <strain evidence="3">PB2801</strain>
    </source>
</reference>
<gene>
    <name evidence="2" type="ORF">CAEBREN_10826</name>
</gene>
<name>G0P2C9_CAEBE</name>
<proteinExistence type="predicted"/>
<accession>G0P2C9</accession>
<dbReference type="Proteomes" id="UP000008068">
    <property type="component" value="Unassembled WGS sequence"/>
</dbReference>
<evidence type="ECO:0000313" key="2">
    <source>
        <dbReference type="EMBL" id="EGT43006.1"/>
    </source>
</evidence>
<dbReference type="InParanoid" id="G0P2C9"/>
<dbReference type="HOGENOM" id="CLU_3208091_0_0_1"/>
<evidence type="ECO:0000313" key="3">
    <source>
        <dbReference type="Proteomes" id="UP000008068"/>
    </source>
</evidence>
<keyword evidence="1" id="KW-0472">Membrane</keyword>
<dbReference type="EMBL" id="GL380024">
    <property type="protein sequence ID" value="EGT43006.1"/>
    <property type="molecule type" value="Genomic_DNA"/>
</dbReference>
<keyword evidence="1" id="KW-0812">Transmembrane</keyword>
<sequence length="45" mass="5263">MSTTLLIIAYISSVLSLDLLVFLLETSKKNRRRKEKRYKIGHRNG</sequence>
<feature type="transmembrane region" description="Helical" evidence="1">
    <location>
        <begin position="6"/>
        <end position="24"/>
    </location>
</feature>
<keyword evidence="1" id="KW-1133">Transmembrane helix</keyword>
<keyword evidence="3" id="KW-1185">Reference proteome</keyword>
<protein>
    <submittedName>
        <fullName evidence="2">Uncharacterized protein</fullName>
    </submittedName>
</protein>